<reference evidence="2 3" key="1">
    <citation type="journal article" date="2023" name="Nat. Commun.">
        <title>Origin of minicircular mitochondrial genomes in red algae.</title>
        <authorList>
            <person name="Lee Y."/>
            <person name="Cho C.H."/>
            <person name="Lee Y.M."/>
            <person name="Park S.I."/>
            <person name="Yang J.H."/>
            <person name="West J.A."/>
            <person name="Bhattacharya D."/>
            <person name="Yoon H.S."/>
        </authorList>
    </citation>
    <scope>NUCLEOTIDE SEQUENCE [LARGE SCALE GENOMIC DNA]</scope>
    <source>
        <strain evidence="2 3">CCMP1338</strain>
        <tissue evidence="2">Whole cell</tissue>
    </source>
</reference>
<dbReference type="Gene3D" id="3.30.830.10">
    <property type="entry name" value="Metalloenzyme, LuxS/M16 peptidase-like"/>
    <property type="match status" value="2"/>
</dbReference>
<protein>
    <recommendedName>
        <fullName evidence="1">Peptidase M16 C-terminal domain-containing protein</fullName>
    </recommendedName>
</protein>
<dbReference type="AlphaFoldDB" id="A0AAV8UXH3"/>
<evidence type="ECO:0000259" key="1">
    <source>
        <dbReference type="Pfam" id="PF05193"/>
    </source>
</evidence>
<accession>A0AAV8UXH3</accession>
<keyword evidence="3" id="KW-1185">Reference proteome</keyword>
<dbReference type="Proteomes" id="UP001157974">
    <property type="component" value="Unassembled WGS sequence"/>
</dbReference>
<sequence>MGLGSRRVCIESRERSDLCFACVPKVAISLATAAVWALFEPTGLALALDKLEFPPVKNVTYPSYTKHKLNNGLVVYLMEDHEVPLVGGTITFRGGSRSEPEGKTGLAAVTASVLRSGGTEELPGYQLDDFLAERAAFVGASADPSSFSVAFSCLSEDLESVLPTYQRLIRTPLFPDEKLALAKSQAFGGIARRNDDPNEIARREIVKLVYGPNSKYGRSMEYSTISSIERSDLQGFYLKRAVPNNATIAIVGNFKSDDMMKQVENYFGEDWAPTEEKPKFEVPAVDKERLESLRGTVYIADKKELSQSYVRAATLGGRLDDPDYFALEVINQLLNGLGGRLFNEVRSKEGLAYSVFGQWYPAYDHPGVFLAGGETSSADGKQLVDFLSKLVDTMKGLDETEISDDDLKYAKDSTLNSFVFNFTSPEEVLGRIIKYEFYGYPPDFAEKYLSGIRGVSSQAVLQASSYRIREDDLIYLIVANQSKVEPALKAAGYTVVPCDIKIPPPPGGLATSS</sequence>
<dbReference type="Pfam" id="PF05193">
    <property type="entry name" value="Peptidase_M16_C"/>
    <property type="match status" value="1"/>
</dbReference>
<comment type="caution">
    <text evidence="2">The sequence shown here is derived from an EMBL/GenBank/DDBJ whole genome shotgun (WGS) entry which is preliminary data.</text>
</comment>
<gene>
    <name evidence="2" type="ORF">NDN08_002517</name>
</gene>
<feature type="domain" description="Peptidase M16 C-terminal" evidence="1">
    <location>
        <begin position="227"/>
        <end position="412"/>
    </location>
</feature>
<dbReference type="PANTHER" id="PTHR11851:SF225">
    <property type="entry name" value="NON-PEPTIDASE HOMOLOG YMXG"/>
    <property type="match status" value="1"/>
</dbReference>
<name>A0AAV8UXH3_9RHOD</name>
<evidence type="ECO:0000313" key="3">
    <source>
        <dbReference type="Proteomes" id="UP001157974"/>
    </source>
</evidence>
<dbReference type="InterPro" id="IPR007863">
    <property type="entry name" value="Peptidase_M16_C"/>
</dbReference>
<evidence type="ECO:0000313" key="2">
    <source>
        <dbReference type="EMBL" id="KAJ8906017.1"/>
    </source>
</evidence>
<dbReference type="InterPro" id="IPR050361">
    <property type="entry name" value="MPP/UQCRC_Complex"/>
</dbReference>
<dbReference type="InterPro" id="IPR011249">
    <property type="entry name" value="Metalloenz_LuxS/M16"/>
</dbReference>
<proteinExistence type="predicted"/>
<dbReference type="PANTHER" id="PTHR11851">
    <property type="entry name" value="METALLOPROTEASE"/>
    <property type="match status" value="1"/>
</dbReference>
<organism evidence="2 3">
    <name type="scientific">Rhodosorus marinus</name>
    <dbReference type="NCBI Taxonomy" id="101924"/>
    <lineage>
        <taxon>Eukaryota</taxon>
        <taxon>Rhodophyta</taxon>
        <taxon>Stylonematophyceae</taxon>
        <taxon>Stylonematales</taxon>
        <taxon>Stylonemataceae</taxon>
        <taxon>Rhodosorus</taxon>
    </lineage>
</organism>
<dbReference type="SUPFAM" id="SSF63411">
    <property type="entry name" value="LuxS/MPP-like metallohydrolase"/>
    <property type="match status" value="2"/>
</dbReference>
<dbReference type="EMBL" id="JAMWBK010000004">
    <property type="protein sequence ID" value="KAJ8906017.1"/>
    <property type="molecule type" value="Genomic_DNA"/>
</dbReference>
<dbReference type="GO" id="GO:0046872">
    <property type="term" value="F:metal ion binding"/>
    <property type="evidence" value="ECO:0007669"/>
    <property type="project" value="InterPro"/>
</dbReference>